<dbReference type="Gramene" id="ONH96907">
    <property type="protein sequence ID" value="ONH96907"/>
    <property type="gene ID" value="PRUPE_7G158800"/>
</dbReference>
<reference evidence="1 2" key="1">
    <citation type="journal article" date="2013" name="Nat. Genet.">
        <title>The high-quality draft genome of peach (Prunus persica) identifies unique patterns of genetic diversity, domestication and genome evolution.</title>
        <authorList>
            <consortium name="International Peach Genome Initiative"/>
            <person name="Verde I."/>
            <person name="Abbott A.G."/>
            <person name="Scalabrin S."/>
            <person name="Jung S."/>
            <person name="Shu S."/>
            <person name="Marroni F."/>
            <person name="Zhebentyayeva T."/>
            <person name="Dettori M.T."/>
            <person name="Grimwood J."/>
            <person name="Cattonaro F."/>
            <person name="Zuccolo A."/>
            <person name="Rossini L."/>
            <person name="Jenkins J."/>
            <person name="Vendramin E."/>
            <person name="Meisel L.A."/>
            <person name="Decroocq V."/>
            <person name="Sosinski B."/>
            <person name="Prochnik S."/>
            <person name="Mitros T."/>
            <person name="Policriti A."/>
            <person name="Cipriani G."/>
            <person name="Dondini L."/>
            <person name="Ficklin S."/>
            <person name="Goodstein D.M."/>
            <person name="Xuan P."/>
            <person name="Del Fabbro C."/>
            <person name="Aramini V."/>
            <person name="Copetti D."/>
            <person name="Gonzalez S."/>
            <person name="Horner D.S."/>
            <person name="Falchi R."/>
            <person name="Lucas S."/>
            <person name="Mica E."/>
            <person name="Maldonado J."/>
            <person name="Lazzari B."/>
            <person name="Bielenberg D."/>
            <person name="Pirona R."/>
            <person name="Miculan M."/>
            <person name="Barakat A."/>
            <person name="Testolin R."/>
            <person name="Stella A."/>
            <person name="Tartarini S."/>
            <person name="Tonutti P."/>
            <person name="Arus P."/>
            <person name="Orellana A."/>
            <person name="Wells C."/>
            <person name="Main D."/>
            <person name="Vizzotto G."/>
            <person name="Silva H."/>
            <person name="Salamini F."/>
            <person name="Schmutz J."/>
            <person name="Morgante M."/>
            <person name="Rokhsar D.S."/>
        </authorList>
    </citation>
    <scope>NUCLEOTIDE SEQUENCE [LARGE SCALE GENOMIC DNA]</scope>
    <source>
        <strain evidence="2">cv. Nemared</strain>
    </source>
</reference>
<sequence>MINGLNPRPYLKKKNCRMKRGKSEDQGKRCLVGQLVKVYNIVFVRNGLKVDLLASRRLFFQIKFCPYILQFALGSLKVLKTQNSCTKFSFVPIFLASLNSV</sequence>
<proteinExistence type="predicted"/>
<organism evidence="1 2">
    <name type="scientific">Prunus persica</name>
    <name type="common">Peach</name>
    <name type="synonym">Amygdalus persica</name>
    <dbReference type="NCBI Taxonomy" id="3760"/>
    <lineage>
        <taxon>Eukaryota</taxon>
        <taxon>Viridiplantae</taxon>
        <taxon>Streptophyta</taxon>
        <taxon>Embryophyta</taxon>
        <taxon>Tracheophyta</taxon>
        <taxon>Spermatophyta</taxon>
        <taxon>Magnoliopsida</taxon>
        <taxon>eudicotyledons</taxon>
        <taxon>Gunneridae</taxon>
        <taxon>Pentapetalae</taxon>
        <taxon>rosids</taxon>
        <taxon>fabids</taxon>
        <taxon>Rosales</taxon>
        <taxon>Rosaceae</taxon>
        <taxon>Amygdaloideae</taxon>
        <taxon>Amygdaleae</taxon>
        <taxon>Prunus</taxon>
    </lineage>
</organism>
<name>A0A251NC43_PRUPE</name>
<protein>
    <submittedName>
        <fullName evidence="1">Uncharacterized protein</fullName>
    </submittedName>
</protein>
<dbReference type="EMBL" id="CM007657">
    <property type="protein sequence ID" value="ONH96907.1"/>
    <property type="molecule type" value="Genomic_DNA"/>
</dbReference>
<evidence type="ECO:0000313" key="2">
    <source>
        <dbReference type="Proteomes" id="UP000006882"/>
    </source>
</evidence>
<dbReference type="AlphaFoldDB" id="A0A251NC43"/>
<dbReference type="Proteomes" id="UP000006882">
    <property type="component" value="Chromosome G7"/>
</dbReference>
<evidence type="ECO:0000313" key="1">
    <source>
        <dbReference type="EMBL" id="ONH96907.1"/>
    </source>
</evidence>
<gene>
    <name evidence="1" type="ORF">PRUPE_7G158800</name>
</gene>
<accession>A0A251NC43</accession>
<keyword evidence="2" id="KW-1185">Reference proteome</keyword>